<dbReference type="Proteomes" id="UP000549250">
    <property type="component" value="Unassembled WGS sequence"/>
</dbReference>
<evidence type="ECO:0000256" key="8">
    <source>
        <dbReference type="ARBA" id="ARBA00023170"/>
    </source>
</evidence>
<dbReference type="NCBIfam" id="TIGR01783">
    <property type="entry name" value="TonB-siderophor"/>
    <property type="match status" value="1"/>
</dbReference>
<dbReference type="AlphaFoldDB" id="A0A839TA88"/>
<comment type="subcellular location">
    <subcellularLocation>
        <location evidence="1 10">Cell outer membrane</location>
        <topology evidence="1 10">Multi-pass membrane protein</topology>
    </subcellularLocation>
</comment>
<evidence type="ECO:0000259" key="13">
    <source>
        <dbReference type="Pfam" id="PF00593"/>
    </source>
</evidence>
<evidence type="ECO:0000256" key="10">
    <source>
        <dbReference type="PROSITE-ProRule" id="PRU01360"/>
    </source>
</evidence>
<proteinExistence type="inferred from homology"/>
<accession>A0A839TA88</accession>
<dbReference type="Gene3D" id="2.170.130.10">
    <property type="entry name" value="TonB-dependent receptor, plug domain"/>
    <property type="match status" value="1"/>
</dbReference>
<feature type="chain" id="PRO_5033000507" evidence="12">
    <location>
        <begin position="29"/>
        <end position="715"/>
    </location>
</feature>
<dbReference type="PANTHER" id="PTHR32552">
    <property type="entry name" value="FERRICHROME IRON RECEPTOR-RELATED"/>
    <property type="match status" value="1"/>
</dbReference>
<feature type="domain" description="TonB-dependent receptor plug" evidence="14">
    <location>
        <begin position="76"/>
        <end position="174"/>
    </location>
</feature>
<dbReference type="GO" id="GO:0009279">
    <property type="term" value="C:cell outer membrane"/>
    <property type="evidence" value="ECO:0007669"/>
    <property type="project" value="UniProtKB-SubCell"/>
</dbReference>
<evidence type="ECO:0000256" key="12">
    <source>
        <dbReference type="SAM" id="SignalP"/>
    </source>
</evidence>
<dbReference type="GO" id="GO:0015891">
    <property type="term" value="P:siderophore transport"/>
    <property type="evidence" value="ECO:0007669"/>
    <property type="project" value="InterPro"/>
</dbReference>
<dbReference type="InterPro" id="IPR036942">
    <property type="entry name" value="Beta-barrel_TonB_sf"/>
</dbReference>
<dbReference type="GO" id="GO:0038023">
    <property type="term" value="F:signaling receptor activity"/>
    <property type="evidence" value="ECO:0007669"/>
    <property type="project" value="InterPro"/>
</dbReference>
<dbReference type="Gene3D" id="2.40.170.20">
    <property type="entry name" value="TonB-dependent receptor, beta-barrel domain"/>
    <property type="match status" value="1"/>
</dbReference>
<evidence type="ECO:0000313" key="16">
    <source>
        <dbReference type="Proteomes" id="UP000549250"/>
    </source>
</evidence>
<evidence type="ECO:0000256" key="5">
    <source>
        <dbReference type="ARBA" id="ARBA00022692"/>
    </source>
</evidence>
<keyword evidence="6 11" id="KW-0798">TonB box</keyword>
<evidence type="ECO:0000256" key="3">
    <source>
        <dbReference type="ARBA" id="ARBA00022448"/>
    </source>
</evidence>
<dbReference type="CDD" id="cd01347">
    <property type="entry name" value="ligand_gated_channel"/>
    <property type="match status" value="1"/>
</dbReference>
<evidence type="ECO:0000256" key="1">
    <source>
        <dbReference type="ARBA" id="ARBA00004571"/>
    </source>
</evidence>
<dbReference type="InterPro" id="IPR010105">
    <property type="entry name" value="TonB_sidphr_rcpt"/>
</dbReference>
<keyword evidence="3 10" id="KW-0813">Transport</keyword>
<comment type="caution">
    <text evidence="15">The sequence shown here is derived from an EMBL/GenBank/DDBJ whole genome shotgun (WGS) entry which is preliminary data.</text>
</comment>
<organism evidence="15 16">
    <name type="scientific">Azomonas macrocytogenes</name>
    <name type="common">Azotobacter macrocytogenes</name>
    <dbReference type="NCBI Taxonomy" id="69962"/>
    <lineage>
        <taxon>Bacteria</taxon>
        <taxon>Pseudomonadati</taxon>
        <taxon>Pseudomonadota</taxon>
        <taxon>Gammaproteobacteria</taxon>
        <taxon>Pseudomonadales</taxon>
        <taxon>Pseudomonadaceae</taxon>
        <taxon>Azomonas</taxon>
    </lineage>
</organism>
<dbReference type="Pfam" id="PF00593">
    <property type="entry name" value="TonB_dep_Rec_b-barrel"/>
    <property type="match status" value="1"/>
</dbReference>
<keyword evidence="7 10" id="KW-0472">Membrane</keyword>
<dbReference type="InterPro" id="IPR039426">
    <property type="entry name" value="TonB-dep_rcpt-like"/>
</dbReference>
<feature type="signal peptide" evidence="12">
    <location>
        <begin position="1"/>
        <end position="28"/>
    </location>
</feature>
<dbReference type="PANTHER" id="PTHR32552:SF82">
    <property type="entry name" value="FCUA PROTEIN"/>
    <property type="match status" value="1"/>
</dbReference>
<name>A0A839TA88_AZOMA</name>
<evidence type="ECO:0000256" key="9">
    <source>
        <dbReference type="ARBA" id="ARBA00023237"/>
    </source>
</evidence>
<gene>
    <name evidence="15" type="ORF">FHR87_002963</name>
</gene>
<evidence type="ECO:0000256" key="6">
    <source>
        <dbReference type="ARBA" id="ARBA00023077"/>
    </source>
</evidence>
<evidence type="ECO:0000256" key="4">
    <source>
        <dbReference type="ARBA" id="ARBA00022452"/>
    </source>
</evidence>
<dbReference type="InterPro" id="IPR037066">
    <property type="entry name" value="Plug_dom_sf"/>
</dbReference>
<dbReference type="GO" id="GO:0015344">
    <property type="term" value="F:siderophore uptake transmembrane transporter activity"/>
    <property type="evidence" value="ECO:0007669"/>
    <property type="project" value="TreeGrafter"/>
</dbReference>
<dbReference type="SUPFAM" id="SSF56935">
    <property type="entry name" value="Porins"/>
    <property type="match status" value="1"/>
</dbReference>
<evidence type="ECO:0000256" key="2">
    <source>
        <dbReference type="ARBA" id="ARBA00009810"/>
    </source>
</evidence>
<evidence type="ECO:0000259" key="14">
    <source>
        <dbReference type="Pfam" id="PF07715"/>
    </source>
</evidence>
<dbReference type="InterPro" id="IPR012910">
    <property type="entry name" value="Plug_dom"/>
</dbReference>
<keyword evidence="9 10" id="KW-0998">Cell outer membrane</keyword>
<dbReference type="EMBL" id="JACHXI010000016">
    <property type="protein sequence ID" value="MBB3104543.1"/>
    <property type="molecule type" value="Genomic_DNA"/>
</dbReference>
<reference evidence="15 16" key="1">
    <citation type="submission" date="2020-08" db="EMBL/GenBank/DDBJ databases">
        <title>Genomic Encyclopedia of Type Strains, Phase III (KMG-III): the genomes of soil and plant-associated and newly described type strains.</title>
        <authorList>
            <person name="Whitman W."/>
        </authorList>
    </citation>
    <scope>NUCLEOTIDE SEQUENCE [LARGE SCALE GENOMIC DNA]</scope>
    <source>
        <strain evidence="15 16">CECT 4462</strain>
    </source>
</reference>
<keyword evidence="16" id="KW-1185">Reference proteome</keyword>
<evidence type="ECO:0000313" key="15">
    <source>
        <dbReference type="EMBL" id="MBB3104543.1"/>
    </source>
</evidence>
<evidence type="ECO:0000256" key="7">
    <source>
        <dbReference type="ARBA" id="ARBA00023136"/>
    </source>
</evidence>
<dbReference type="PROSITE" id="PS52016">
    <property type="entry name" value="TONB_DEPENDENT_REC_3"/>
    <property type="match status" value="1"/>
</dbReference>
<keyword evidence="4 10" id="KW-1134">Transmembrane beta strand</keyword>
<dbReference type="InterPro" id="IPR000531">
    <property type="entry name" value="Beta-barrel_TonB"/>
</dbReference>
<feature type="domain" description="TonB-dependent receptor-like beta-barrel" evidence="13">
    <location>
        <begin position="277"/>
        <end position="686"/>
    </location>
</feature>
<comment type="similarity">
    <text evidence="2 10 11">Belongs to the TonB-dependent receptor family.</text>
</comment>
<sequence length="715" mass="79544">MKICRYYRYRKINGFIFSLAFVHSIACAVDDADTQDSDEPMELEQIRISGTALNGSSTAGYRVDTVQLGPFGDARPQDTPFSINSVSSELIRNTQATTTTEALKYVPTVYNNTSASQITPYFTIRGFSASTWSYNMAVDGMRSFDVYQPMEDKERIEVINGATGFLYGITSPAGMINHALKRPTATPLHEFTVGIYDEQVYGHLDLGGPLSENLSYRINLVQADKGDTGGIANQTQKRHVFSGALDWRLGAQTLLRLDASRSRRNLEYAQALFMTTAAIGIPKAPDTSRNRGAPYTGATDATNRFGIGLDTRLNDIFSLRFKARYSKVEREYLLNRQVWQNKQLDYRWRVDSQQEFDTIVKQLNLFVDADFFTGPLKHKITLGVTRDAFDAANSGYRGTTYSTQYPGDLYEDPQYRPYSLPPKGTSTSQETHYTTVIMADQIDIGDYWSLMVGGTRARVDDHLKSRTAAGALSTTRYDQSEFSPAYSLSFKPFSWITAYGTYVEALQQGLVAGATTANAGEIFSPYVSKQKEFGIKSTLGAMELNLAWFHIENANQYVNPATNTATQDGKAIHKGWEFTFTGRATDNLTLVGGFTRLNARIDRAATNVGKTPQGVPEKMATLYAEYDLATVPGLTLNGGLSYTGKVPWDAANKLYVNPVTIYETGLRYRARIMDKTSTWRLNIANLTNKNYWTTRSGILYPGAPRTVSLSTTLAF</sequence>
<keyword evidence="12" id="KW-0732">Signal</keyword>
<dbReference type="RefSeq" id="WP_183167391.1">
    <property type="nucleotide sequence ID" value="NZ_JACHXI010000016.1"/>
</dbReference>
<protein>
    <submittedName>
        <fullName evidence="15">Iron complex outermembrane receptor protein</fullName>
    </submittedName>
</protein>
<dbReference type="Pfam" id="PF07715">
    <property type="entry name" value="Plug"/>
    <property type="match status" value="1"/>
</dbReference>
<keyword evidence="8 15" id="KW-0675">Receptor</keyword>
<keyword evidence="5 10" id="KW-0812">Transmembrane</keyword>
<evidence type="ECO:0000256" key="11">
    <source>
        <dbReference type="RuleBase" id="RU003357"/>
    </source>
</evidence>